<name>A0A9W6KY65_9PSEU</name>
<proteinExistence type="predicted"/>
<keyword evidence="2" id="KW-1185">Reference proteome</keyword>
<organism evidence="1 2">
    <name type="scientific">Pseudonocardia halophobica</name>
    <dbReference type="NCBI Taxonomy" id="29401"/>
    <lineage>
        <taxon>Bacteria</taxon>
        <taxon>Bacillati</taxon>
        <taxon>Actinomycetota</taxon>
        <taxon>Actinomycetes</taxon>
        <taxon>Pseudonocardiales</taxon>
        <taxon>Pseudonocardiaceae</taxon>
        <taxon>Pseudonocardia</taxon>
    </lineage>
</organism>
<dbReference type="AlphaFoldDB" id="A0A9W6KY65"/>
<dbReference type="RefSeq" id="WP_037040605.1">
    <property type="nucleotide sequence ID" value="NZ_BAAAUZ010000004.1"/>
</dbReference>
<evidence type="ECO:0000313" key="2">
    <source>
        <dbReference type="Proteomes" id="UP001143463"/>
    </source>
</evidence>
<sequence length="67" mass="7500">MHTLPQLVEYLNTHGAPAQLVDQVRNLQVRHALTPQAFQDLCTRLGWRPRGVSVADAVAWVRQGVRG</sequence>
<comment type="caution">
    <text evidence="1">The sequence shown here is derived from an EMBL/GenBank/DDBJ whole genome shotgun (WGS) entry which is preliminary data.</text>
</comment>
<gene>
    <name evidence="1" type="ORF">GCM10017577_13870</name>
</gene>
<protein>
    <submittedName>
        <fullName evidence="1">Uncharacterized protein</fullName>
    </submittedName>
</protein>
<dbReference type="Proteomes" id="UP001143463">
    <property type="component" value="Unassembled WGS sequence"/>
</dbReference>
<reference evidence="1" key="1">
    <citation type="journal article" date="2014" name="Int. J. Syst. Evol. Microbiol.">
        <title>Complete genome sequence of Corynebacterium casei LMG S-19264T (=DSM 44701T), isolated from a smear-ripened cheese.</title>
        <authorList>
            <consortium name="US DOE Joint Genome Institute (JGI-PGF)"/>
            <person name="Walter F."/>
            <person name="Albersmeier A."/>
            <person name="Kalinowski J."/>
            <person name="Ruckert C."/>
        </authorList>
    </citation>
    <scope>NUCLEOTIDE SEQUENCE</scope>
    <source>
        <strain evidence="1">VKM Ac-1069</strain>
    </source>
</reference>
<reference evidence="1" key="2">
    <citation type="submission" date="2023-01" db="EMBL/GenBank/DDBJ databases">
        <authorList>
            <person name="Sun Q."/>
            <person name="Evtushenko L."/>
        </authorList>
    </citation>
    <scope>NUCLEOTIDE SEQUENCE</scope>
    <source>
        <strain evidence="1">VKM Ac-1069</strain>
    </source>
</reference>
<accession>A0A9W6KY65</accession>
<dbReference type="EMBL" id="BSFQ01000004">
    <property type="protein sequence ID" value="GLL10247.1"/>
    <property type="molecule type" value="Genomic_DNA"/>
</dbReference>
<evidence type="ECO:0000313" key="1">
    <source>
        <dbReference type="EMBL" id="GLL10247.1"/>
    </source>
</evidence>